<dbReference type="STRING" id="104663.SAMN04488121_103312"/>
<dbReference type="Proteomes" id="UP000199045">
    <property type="component" value="Unassembled WGS sequence"/>
</dbReference>
<feature type="domain" description="PKD" evidence="1">
    <location>
        <begin position="139"/>
        <end position="196"/>
    </location>
</feature>
<evidence type="ECO:0000259" key="1">
    <source>
        <dbReference type="PROSITE" id="PS50093"/>
    </source>
</evidence>
<dbReference type="CDD" id="cd00146">
    <property type="entry name" value="PKD"/>
    <property type="match status" value="1"/>
</dbReference>
<evidence type="ECO:0000313" key="3">
    <source>
        <dbReference type="Proteomes" id="UP000199045"/>
    </source>
</evidence>
<dbReference type="InterPro" id="IPR000601">
    <property type="entry name" value="PKD_dom"/>
</dbReference>
<name>A0A1G7R4K0_CHIFI</name>
<dbReference type="InterPro" id="IPR022409">
    <property type="entry name" value="PKD/Chitinase_dom"/>
</dbReference>
<dbReference type="OrthoDB" id="622252at2"/>
<organism evidence="2 3">
    <name type="scientific">Chitinophaga filiformis</name>
    <name type="common">Myxococcus filiformis</name>
    <name type="synonym">Flexibacter filiformis</name>
    <dbReference type="NCBI Taxonomy" id="104663"/>
    <lineage>
        <taxon>Bacteria</taxon>
        <taxon>Pseudomonadati</taxon>
        <taxon>Bacteroidota</taxon>
        <taxon>Chitinophagia</taxon>
        <taxon>Chitinophagales</taxon>
        <taxon>Chitinophagaceae</taxon>
        <taxon>Chitinophaga</taxon>
    </lineage>
</organism>
<feature type="domain" description="PKD" evidence="1">
    <location>
        <begin position="227"/>
        <end position="274"/>
    </location>
</feature>
<dbReference type="InterPro" id="IPR013783">
    <property type="entry name" value="Ig-like_fold"/>
</dbReference>
<dbReference type="InterPro" id="IPR035986">
    <property type="entry name" value="PKD_dom_sf"/>
</dbReference>
<accession>A0A1G7R4K0</accession>
<sequence length="447" mass="48462">MKTKLISYTIFILLLAACYKEVPRPLTVDFAYVLADSSHTVPISVNIANRSTGATGFKWSFEGGEPATSDYENPGAISFAQAGPHKITLEAWNDDTRSSKTITLVLDSAVQVSFDAEIQVNDFSPVQVKLTNHTTGASSYNWTFQDGDPASANTAVPPAVTFTTPGPHTITLQVSNGGQQFTASKTITVKSPLHTDFTLNPGPFDDDYEAPLTAVLGGKSVSYLTQQWQCAGGVLDSDTSSANTVYFANPGTYTITLTNTNGKGSETVNKTITVKPNSHLRTITDVKLGISTAHADIGCFYSTRLRKVYRKNDDLTKEGKEIDLVFFGLSRSFTYNKFVSPDSATSYTFSAIPGATVTRFINRQEQCNCGVSFSVSDFDNMQTDAPLQALQLPAGANGNLQFDQTVLPRIILFQTADGRKGAIKIKDYVLEGTTAYIVADIKVQKYE</sequence>
<dbReference type="Pfam" id="PF18911">
    <property type="entry name" value="PKD_4"/>
    <property type="match status" value="1"/>
</dbReference>
<dbReference type="AlphaFoldDB" id="A0A1G7R4K0"/>
<dbReference type="PROSITE" id="PS50093">
    <property type="entry name" value="PKD"/>
    <property type="match status" value="2"/>
</dbReference>
<proteinExistence type="predicted"/>
<protein>
    <submittedName>
        <fullName evidence="2">PKD repeat-containing protein</fullName>
    </submittedName>
</protein>
<dbReference type="RefSeq" id="WP_089832752.1">
    <property type="nucleotide sequence ID" value="NZ_FNBN01000003.1"/>
</dbReference>
<reference evidence="2 3" key="1">
    <citation type="submission" date="2016-10" db="EMBL/GenBank/DDBJ databases">
        <authorList>
            <person name="de Groot N.N."/>
        </authorList>
    </citation>
    <scope>NUCLEOTIDE SEQUENCE [LARGE SCALE GENOMIC DNA]</scope>
    <source>
        <strain evidence="2 3">DSM 527</strain>
    </source>
</reference>
<dbReference type="PROSITE" id="PS51257">
    <property type="entry name" value="PROKAR_LIPOPROTEIN"/>
    <property type="match status" value="1"/>
</dbReference>
<dbReference type="SUPFAM" id="SSF49299">
    <property type="entry name" value="PKD domain"/>
    <property type="match status" value="3"/>
</dbReference>
<evidence type="ECO:0000313" key="2">
    <source>
        <dbReference type="EMBL" id="SDG05635.1"/>
    </source>
</evidence>
<dbReference type="EMBL" id="FNBN01000003">
    <property type="protein sequence ID" value="SDG05635.1"/>
    <property type="molecule type" value="Genomic_DNA"/>
</dbReference>
<dbReference type="Gene3D" id="2.60.40.10">
    <property type="entry name" value="Immunoglobulins"/>
    <property type="match status" value="3"/>
</dbReference>
<dbReference type="SMART" id="SM00089">
    <property type="entry name" value="PKD"/>
    <property type="match status" value="2"/>
</dbReference>
<gene>
    <name evidence="2" type="ORF">SAMN04488121_103312</name>
</gene>